<feature type="region of interest" description="Disordered" evidence="2">
    <location>
        <begin position="62"/>
        <end position="87"/>
    </location>
</feature>
<dbReference type="GeneID" id="7838176"/>
<dbReference type="InterPro" id="IPR050185">
    <property type="entry name" value="Ub_carboxyl-term_hydrolase"/>
</dbReference>
<dbReference type="GO" id="GO:0004843">
    <property type="term" value="F:cysteine-type deubiquitinase activity"/>
    <property type="evidence" value="ECO:0007669"/>
    <property type="project" value="UniProtKB-UniRule"/>
</dbReference>
<dbReference type="EC" id="3.4.19.12" evidence="1"/>
<keyword evidence="5" id="KW-1185">Reference proteome</keyword>
<comment type="catalytic activity">
    <reaction evidence="1">
        <text>Thiol-dependent hydrolysis of ester, thioester, amide, peptide and isopeptide bonds formed by the C-terminal Gly of ubiquitin (a 76-residue protein attached to proteins as an intracellular targeting signal).</text>
        <dbReference type="EC" id="3.4.19.12"/>
    </reaction>
</comment>
<evidence type="ECO:0000256" key="2">
    <source>
        <dbReference type="SAM" id="MobiDB-lite"/>
    </source>
</evidence>
<feature type="compositionally biased region" description="Polar residues" evidence="2">
    <location>
        <begin position="106"/>
        <end position="130"/>
    </location>
</feature>
<dbReference type="Proteomes" id="UP000009168">
    <property type="component" value="Unassembled WGS sequence"/>
</dbReference>
<feature type="region of interest" description="Disordered" evidence="2">
    <location>
        <begin position="1"/>
        <end position="23"/>
    </location>
</feature>
<feature type="region of interest" description="Disordered" evidence="2">
    <location>
        <begin position="144"/>
        <end position="190"/>
    </location>
</feature>
<comment type="similarity">
    <text evidence="1">Belongs to the peptidase C19 family.</text>
</comment>
<dbReference type="InterPro" id="IPR018200">
    <property type="entry name" value="USP_CS"/>
</dbReference>
<dbReference type="SUPFAM" id="SSF54001">
    <property type="entry name" value="Cysteine proteinases"/>
    <property type="match status" value="1"/>
</dbReference>
<dbReference type="RefSeq" id="XP_001022209.2">
    <property type="nucleotide sequence ID" value="XM_001022209.2"/>
</dbReference>
<keyword evidence="1 4" id="KW-0378">Hydrolase</keyword>
<evidence type="ECO:0000259" key="3">
    <source>
        <dbReference type="PROSITE" id="PS50235"/>
    </source>
</evidence>
<protein>
    <recommendedName>
        <fullName evidence="1">Ubiquitin carboxyl-terminal hydrolase</fullName>
        <ecNumber evidence="1">3.4.19.12</ecNumber>
    </recommendedName>
</protein>
<dbReference type="PROSITE" id="PS00972">
    <property type="entry name" value="USP_1"/>
    <property type="match status" value="1"/>
</dbReference>
<dbReference type="PANTHER" id="PTHR21646">
    <property type="entry name" value="UBIQUITIN CARBOXYL-TERMINAL HYDROLASE"/>
    <property type="match status" value="1"/>
</dbReference>
<evidence type="ECO:0000313" key="4">
    <source>
        <dbReference type="EMBL" id="EAS01964.2"/>
    </source>
</evidence>
<name>I7M9J6_TETTS</name>
<feature type="region of interest" description="Disordered" evidence="2">
    <location>
        <begin position="105"/>
        <end position="130"/>
    </location>
</feature>
<dbReference type="KEGG" id="tet:TTHERM_00499510"/>
<dbReference type="EMBL" id="GG662548">
    <property type="protein sequence ID" value="EAS01964.2"/>
    <property type="molecule type" value="Genomic_DNA"/>
</dbReference>
<dbReference type="CDD" id="cd02674">
    <property type="entry name" value="Peptidase_C19R"/>
    <property type="match status" value="1"/>
</dbReference>
<dbReference type="GO" id="GO:0016579">
    <property type="term" value="P:protein deubiquitination"/>
    <property type="evidence" value="ECO:0007669"/>
    <property type="project" value="InterPro"/>
</dbReference>
<evidence type="ECO:0000256" key="1">
    <source>
        <dbReference type="RuleBase" id="RU366025"/>
    </source>
</evidence>
<accession>I7M9J6</accession>
<sequence>MSYPYTSNYPNQSYKNSIQQQAQQHIKVRNINPSNQYYEPQYDNQQINKNTISNRTSNITQVQQKPNTMTQRDPKYSNIQQGSQQNYDNSKYQYPQQYKVIPSHLPQYNTANNNPQIRNQQSTQQLTSQPRIGTQNQTVNQMTTSNNSYLQPNTQSYNPITNQSYQYSNGSSTASSNKNSLTTSNSSSYGNDKIGAYSKSQLDQNQINYPYANQYNTQNYSQSGTQMQQNYGQYNQNSTQSTRKVFHRKCGLQNIGNTCYMNSALQCVFNIPGFLDYFTSGKFKKEINQANKGIANEFAELALSIEENTTKNSYLRPSGLKFAISKVNQQFLGSGQQDSQEFLRTLLDGLHNDLNRVQGKKPYRELEANIKLKPLTKIGEEWFQYYLDRDNSIVTDYFTGQLMSKVTCQVCQSESIAFDNFMDLSLSFTAFRILISFELDRLIKAFLKEENLDDTYYCKNCKKHTKSKRQFYIWQLPEVLVIHLKRFHFGSTRREKINLDVTFPIQDLDMGQYLERQTNNQDFLYDLIGIVNHSGNLYGGHYTAQCRNPYDGTWNEFNDSQWNEINIKSQNYDTKGSHEPYLLFYCKKGLAQKYRNAK</sequence>
<dbReference type="Pfam" id="PF00443">
    <property type="entry name" value="UCH"/>
    <property type="match status" value="1"/>
</dbReference>
<proteinExistence type="inferred from homology"/>
<dbReference type="InterPro" id="IPR028889">
    <property type="entry name" value="USP"/>
</dbReference>
<keyword evidence="1" id="KW-0645">Protease</keyword>
<dbReference type="GO" id="GO:0006508">
    <property type="term" value="P:proteolysis"/>
    <property type="evidence" value="ECO:0007669"/>
    <property type="project" value="UniProtKB-KW"/>
</dbReference>
<dbReference type="STRING" id="312017.I7M9J6"/>
<dbReference type="eggNOG" id="KOG1868">
    <property type="taxonomic scope" value="Eukaryota"/>
</dbReference>
<feature type="compositionally biased region" description="Polar residues" evidence="2">
    <location>
        <begin position="144"/>
        <end position="163"/>
    </location>
</feature>
<dbReference type="PANTHER" id="PTHR21646:SF23">
    <property type="entry name" value="UBIQUITIN CARBOXYL-TERMINAL HYDROLASE USP2"/>
    <property type="match status" value="1"/>
</dbReference>
<dbReference type="InterPro" id="IPR001394">
    <property type="entry name" value="Peptidase_C19_UCH"/>
</dbReference>
<keyword evidence="1" id="KW-0788">Thiol protease</keyword>
<organism evidence="4 5">
    <name type="scientific">Tetrahymena thermophila (strain SB210)</name>
    <dbReference type="NCBI Taxonomy" id="312017"/>
    <lineage>
        <taxon>Eukaryota</taxon>
        <taxon>Sar</taxon>
        <taxon>Alveolata</taxon>
        <taxon>Ciliophora</taxon>
        <taxon>Intramacronucleata</taxon>
        <taxon>Oligohymenophorea</taxon>
        <taxon>Hymenostomatida</taxon>
        <taxon>Tetrahymenina</taxon>
        <taxon>Tetrahymenidae</taxon>
        <taxon>Tetrahymena</taxon>
    </lineage>
</organism>
<keyword evidence="1" id="KW-0833">Ubl conjugation pathway</keyword>
<dbReference type="InParanoid" id="I7M9J6"/>
<gene>
    <name evidence="4" type="ORF">TTHERM_00499510</name>
</gene>
<reference evidence="5" key="1">
    <citation type="journal article" date="2006" name="PLoS Biol.">
        <title>Macronuclear genome sequence of the ciliate Tetrahymena thermophila, a model eukaryote.</title>
        <authorList>
            <person name="Eisen J.A."/>
            <person name="Coyne R.S."/>
            <person name="Wu M."/>
            <person name="Wu D."/>
            <person name="Thiagarajan M."/>
            <person name="Wortman J.R."/>
            <person name="Badger J.H."/>
            <person name="Ren Q."/>
            <person name="Amedeo P."/>
            <person name="Jones K.M."/>
            <person name="Tallon L.J."/>
            <person name="Delcher A.L."/>
            <person name="Salzberg S.L."/>
            <person name="Silva J.C."/>
            <person name="Haas B.J."/>
            <person name="Majoros W.H."/>
            <person name="Farzad M."/>
            <person name="Carlton J.M."/>
            <person name="Smith R.K. Jr."/>
            <person name="Garg J."/>
            <person name="Pearlman R.E."/>
            <person name="Karrer K.M."/>
            <person name="Sun L."/>
            <person name="Manning G."/>
            <person name="Elde N.C."/>
            <person name="Turkewitz A.P."/>
            <person name="Asai D.J."/>
            <person name="Wilkes D.E."/>
            <person name="Wang Y."/>
            <person name="Cai H."/>
            <person name="Collins K."/>
            <person name="Stewart B.A."/>
            <person name="Lee S.R."/>
            <person name="Wilamowska K."/>
            <person name="Weinberg Z."/>
            <person name="Ruzzo W.L."/>
            <person name="Wloga D."/>
            <person name="Gaertig J."/>
            <person name="Frankel J."/>
            <person name="Tsao C.-C."/>
            <person name="Gorovsky M.A."/>
            <person name="Keeling P.J."/>
            <person name="Waller R.F."/>
            <person name="Patron N.J."/>
            <person name="Cherry J.M."/>
            <person name="Stover N.A."/>
            <person name="Krieger C.J."/>
            <person name="del Toro C."/>
            <person name="Ryder H.F."/>
            <person name="Williamson S.C."/>
            <person name="Barbeau R.A."/>
            <person name="Hamilton E.P."/>
            <person name="Orias E."/>
        </authorList>
    </citation>
    <scope>NUCLEOTIDE SEQUENCE [LARGE SCALE GENOMIC DNA]</scope>
    <source>
        <strain evidence="5">SB210</strain>
    </source>
</reference>
<evidence type="ECO:0000313" key="5">
    <source>
        <dbReference type="Proteomes" id="UP000009168"/>
    </source>
</evidence>
<dbReference type="Gene3D" id="3.90.70.10">
    <property type="entry name" value="Cysteine proteinases"/>
    <property type="match status" value="1"/>
</dbReference>
<dbReference type="AlphaFoldDB" id="I7M9J6"/>
<dbReference type="InterPro" id="IPR038765">
    <property type="entry name" value="Papain-like_cys_pep_sf"/>
</dbReference>
<feature type="compositionally biased region" description="Low complexity" evidence="2">
    <location>
        <begin position="164"/>
        <end position="190"/>
    </location>
</feature>
<dbReference type="PROSITE" id="PS50235">
    <property type="entry name" value="USP_3"/>
    <property type="match status" value="1"/>
</dbReference>
<feature type="domain" description="USP" evidence="3">
    <location>
        <begin position="250"/>
        <end position="588"/>
    </location>
</feature>
<dbReference type="OrthoDB" id="292964at2759"/>
<dbReference type="PROSITE" id="PS00973">
    <property type="entry name" value="USP_2"/>
    <property type="match status" value="1"/>
</dbReference>